<protein>
    <submittedName>
        <fullName evidence="2">Putative lactoylglutathione lyase</fullName>
    </submittedName>
</protein>
<dbReference type="PROSITE" id="PS51819">
    <property type="entry name" value="VOC"/>
    <property type="match status" value="1"/>
</dbReference>
<dbReference type="PANTHER" id="PTHR36503">
    <property type="entry name" value="BLR2520 PROTEIN"/>
    <property type="match status" value="1"/>
</dbReference>
<dbReference type="EMBL" id="CVQV01000005">
    <property type="protein sequence ID" value="CRK75219.1"/>
    <property type="molecule type" value="Genomic_DNA"/>
</dbReference>
<organism evidence="2 3">
    <name type="scientific">Nereida ignava</name>
    <dbReference type="NCBI Taxonomy" id="282199"/>
    <lineage>
        <taxon>Bacteria</taxon>
        <taxon>Pseudomonadati</taxon>
        <taxon>Pseudomonadota</taxon>
        <taxon>Alphaproteobacteria</taxon>
        <taxon>Rhodobacterales</taxon>
        <taxon>Roseobacteraceae</taxon>
        <taxon>Nereida</taxon>
    </lineage>
</organism>
<dbReference type="PANTHER" id="PTHR36503:SF1">
    <property type="entry name" value="BLR2520 PROTEIN"/>
    <property type="match status" value="1"/>
</dbReference>
<feature type="domain" description="VOC" evidence="1">
    <location>
        <begin position="5"/>
        <end position="126"/>
    </location>
</feature>
<proteinExistence type="predicted"/>
<keyword evidence="3" id="KW-1185">Reference proteome</keyword>
<dbReference type="Gene3D" id="3.10.180.10">
    <property type="entry name" value="2,3-Dihydroxybiphenyl 1,2-Dioxygenase, domain 1"/>
    <property type="match status" value="1"/>
</dbReference>
<gene>
    <name evidence="2" type="ORF">NIG5292_01262</name>
</gene>
<evidence type="ECO:0000313" key="3">
    <source>
        <dbReference type="Proteomes" id="UP000048949"/>
    </source>
</evidence>
<accession>A0A0U1NL33</accession>
<dbReference type="AlphaFoldDB" id="A0A0U1NL33"/>
<dbReference type="STRING" id="282199.GCA_001049735_01261"/>
<dbReference type="RefSeq" id="WP_048598614.1">
    <property type="nucleotide sequence ID" value="NZ_CBFHGK010000002.1"/>
</dbReference>
<dbReference type="InterPro" id="IPR037523">
    <property type="entry name" value="VOC_core"/>
</dbReference>
<dbReference type="Proteomes" id="UP000048949">
    <property type="component" value="Unassembled WGS sequence"/>
</dbReference>
<name>A0A0U1NL33_9RHOB</name>
<keyword evidence="2" id="KW-0456">Lyase</keyword>
<reference evidence="2 3" key="1">
    <citation type="submission" date="2015-04" db="EMBL/GenBank/DDBJ databases">
        <authorList>
            <person name="Syromyatnikov M.Y."/>
            <person name="Popov V.N."/>
        </authorList>
    </citation>
    <scope>NUCLEOTIDE SEQUENCE [LARGE SCALE GENOMIC DNA]</scope>
    <source>
        <strain evidence="2 3">CECT 5292</strain>
    </source>
</reference>
<evidence type="ECO:0000313" key="2">
    <source>
        <dbReference type="EMBL" id="CRK75219.1"/>
    </source>
</evidence>
<dbReference type="OrthoDB" id="9798430at2"/>
<sequence length="138" mass="14592">MQANRVTLITLGVADLAVSKAFYAALGWVLEEATDDVAFYDIGGAKFGLYSLGKMAEDLDLSIDDLGCGASNLSQNYPTEAEVDAAYDLALSAGAKPVKKPAAIFWGGYSGAFADPDGHVWEVACNPFWPLNDEGHIA</sequence>
<dbReference type="SUPFAM" id="SSF54593">
    <property type="entry name" value="Glyoxalase/Bleomycin resistance protein/Dihydroxybiphenyl dioxygenase"/>
    <property type="match status" value="1"/>
</dbReference>
<dbReference type="Pfam" id="PF00903">
    <property type="entry name" value="Glyoxalase"/>
    <property type="match status" value="1"/>
</dbReference>
<dbReference type="GO" id="GO:0016829">
    <property type="term" value="F:lyase activity"/>
    <property type="evidence" value="ECO:0007669"/>
    <property type="project" value="UniProtKB-KW"/>
</dbReference>
<evidence type="ECO:0000259" key="1">
    <source>
        <dbReference type="PROSITE" id="PS51819"/>
    </source>
</evidence>
<dbReference type="InterPro" id="IPR029068">
    <property type="entry name" value="Glyas_Bleomycin-R_OHBP_Dase"/>
</dbReference>
<dbReference type="InterPro" id="IPR004360">
    <property type="entry name" value="Glyas_Fos-R_dOase_dom"/>
</dbReference>